<evidence type="ECO:0000256" key="1">
    <source>
        <dbReference type="SAM" id="SignalP"/>
    </source>
</evidence>
<dbReference type="KEGG" id="mod:AS202_18520"/>
<organism evidence="2 3">
    <name type="scientific">Myroides odoratimimus</name>
    <dbReference type="NCBI Taxonomy" id="76832"/>
    <lineage>
        <taxon>Bacteria</taxon>
        <taxon>Pseudomonadati</taxon>
        <taxon>Bacteroidota</taxon>
        <taxon>Flavobacteriia</taxon>
        <taxon>Flavobacteriales</taxon>
        <taxon>Flavobacteriaceae</taxon>
        <taxon>Myroides</taxon>
    </lineage>
</organism>
<feature type="signal peptide" evidence="1">
    <location>
        <begin position="1"/>
        <end position="22"/>
    </location>
</feature>
<reference evidence="2 3" key="1">
    <citation type="journal article" date="2016" name="J. Zhejiang Univ. Sci. B">
        <title>Antibiotic resistance mechanisms of Myroides sp.</title>
        <authorList>
            <person name="Hu S."/>
            <person name="Yuan S."/>
            <person name="Qu H."/>
            <person name="Jiang T."/>
            <person name="Zhou Y."/>
            <person name="Wang M."/>
            <person name="Ming D."/>
        </authorList>
    </citation>
    <scope>NUCLEOTIDE SEQUENCE [LARGE SCALE GENOMIC DNA]</scope>
    <source>
        <strain evidence="2 3">PR63039</strain>
    </source>
</reference>
<dbReference type="EMBL" id="CP013690">
    <property type="protein sequence ID" value="ALU28021.1"/>
    <property type="molecule type" value="Genomic_DNA"/>
</dbReference>
<dbReference type="AlphaFoldDB" id="A0AAI8G6L2"/>
<evidence type="ECO:0000313" key="3">
    <source>
        <dbReference type="Proteomes" id="UP000069030"/>
    </source>
</evidence>
<accession>A0AAI8G6L2</accession>
<proteinExistence type="predicted"/>
<keyword evidence="1" id="KW-0732">Signal</keyword>
<gene>
    <name evidence="2" type="ORF">AS202_18520</name>
</gene>
<dbReference type="RefSeq" id="WP_058699853.1">
    <property type="nucleotide sequence ID" value="NZ_CP013690.1"/>
</dbReference>
<feature type="chain" id="PRO_5042601355" evidence="1">
    <location>
        <begin position="23"/>
        <end position="113"/>
    </location>
</feature>
<name>A0AAI8G6L2_9FLAO</name>
<evidence type="ECO:0000313" key="2">
    <source>
        <dbReference type="EMBL" id="ALU28021.1"/>
    </source>
</evidence>
<dbReference type="Proteomes" id="UP000069030">
    <property type="component" value="Chromosome"/>
</dbReference>
<protein>
    <submittedName>
        <fullName evidence="2">Uncharacterized protein</fullName>
    </submittedName>
</protein>
<sequence>MKTLIKNLLMPLAVFAMLTVGAFTINASEKTDNAVNTESLTDLKADDPYDGKVYIRIPNPSGPGFIFMEVTPTSEGDCSDVPSSERCTIIIDTEEHNLWGQTPLGGYIELYKL</sequence>